<gene>
    <name evidence="1" type="ORF">TEQG_06874</name>
</gene>
<dbReference type="EMBL" id="DS995773">
    <property type="protein sequence ID" value="EGE08123.1"/>
    <property type="molecule type" value="Genomic_DNA"/>
</dbReference>
<dbReference type="HOGENOM" id="CLU_1788189_0_0_1"/>
<sequence>MVITIVPNIDRVGSCATQIADTVLISESDCGGVVLTPSQNPIGHIPLPLDRLTRLWCFNASIAYQSLSLLTVPAPTGPELLRSAAFQSPPLLLQLSIRTQRPLLSLNTAATCLYTMEFPTPEGTIQPNPSVEYSSTLSLYIYRGF</sequence>
<dbReference type="VEuPathDB" id="FungiDB:TEQG_06874"/>
<dbReference type="Proteomes" id="UP000009169">
    <property type="component" value="Unassembled WGS sequence"/>
</dbReference>
<keyword evidence="2" id="KW-1185">Reference proteome</keyword>
<proteinExistence type="predicted"/>
<organism evidence="1 2">
    <name type="scientific">Trichophyton equinum (strain ATCC MYA-4606 / CBS 127.97)</name>
    <name type="common">Horse ringworm fungus</name>
    <dbReference type="NCBI Taxonomy" id="559882"/>
    <lineage>
        <taxon>Eukaryota</taxon>
        <taxon>Fungi</taxon>
        <taxon>Dikarya</taxon>
        <taxon>Ascomycota</taxon>
        <taxon>Pezizomycotina</taxon>
        <taxon>Eurotiomycetes</taxon>
        <taxon>Eurotiomycetidae</taxon>
        <taxon>Onygenales</taxon>
        <taxon>Arthrodermataceae</taxon>
        <taxon>Trichophyton</taxon>
    </lineage>
</organism>
<dbReference type="AlphaFoldDB" id="F2Q1V5"/>
<evidence type="ECO:0000313" key="1">
    <source>
        <dbReference type="EMBL" id="EGE08123.1"/>
    </source>
</evidence>
<name>F2Q1V5_TRIEC</name>
<accession>F2Q1V5</accession>
<reference evidence="2" key="1">
    <citation type="journal article" date="2012" name="MBio">
        <title>Comparative genome analysis of Trichophyton rubrum and related dermatophytes reveals candidate genes involved in infection.</title>
        <authorList>
            <person name="Martinez D.A."/>
            <person name="Oliver B.G."/>
            <person name="Graeser Y."/>
            <person name="Goldberg J.M."/>
            <person name="Li W."/>
            <person name="Martinez-Rossi N.M."/>
            <person name="Monod M."/>
            <person name="Shelest E."/>
            <person name="Barton R.C."/>
            <person name="Birch E."/>
            <person name="Brakhage A.A."/>
            <person name="Chen Z."/>
            <person name="Gurr S.J."/>
            <person name="Heiman D."/>
            <person name="Heitman J."/>
            <person name="Kosti I."/>
            <person name="Rossi A."/>
            <person name="Saif S."/>
            <person name="Samalova M."/>
            <person name="Saunders C.W."/>
            <person name="Shea T."/>
            <person name="Summerbell R.C."/>
            <person name="Xu J."/>
            <person name="Young S."/>
            <person name="Zeng Q."/>
            <person name="Birren B.W."/>
            <person name="Cuomo C.A."/>
            <person name="White T.C."/>
        </authorList>
    </citation>
    <scope>NUCLEOTIDE SEQUENCE [LARGE SCALE GENOMIC DNA]</scope>
    <source>
        <strain evidence="2">ATCC MYA-4606 / CBS 127.97</strain>
    </source>
</reference>
<protein>
    <submittedName>
        <fullName evidence="1">Uncharacterized protein</fullName>
    </submittedName>
</protein>
<evidence type="ECO:0000313" key="2">
    <source>
        <dbReference type="Proteomes" id="UP000009169"/>
    </source>
</evidence>